<dbReference type="InterPro" id="IPR041490">
    <property type="entry name" value="KstR2_TetR_C"/>
</dbReference>
<dbReference type="Pfam" id="PF00440">
    <property type="entry name" value="TetR_N"/>
    <property type="match status" value="1"/>
</dbReference>
<dbReference type="AlphaFoldDB" id="A0A563DVJ6"/>
<reference evidence="4 5" key="2">
    <citation type="submission" date="2019-08" db="EMBL/GenBank/DDBJ databases">
        <title>Jejuicoccus antrihumi gen. nov., sp. nov., a new member of the family Dermacoccaceae isolated from a cave.</title>
        <authorList>
            <person name="Schumann P."/>
            <person name="Kim I.S."/>
        </authorList>
    </citation>
    <scope>NUCLEOTIDE SEQUENCE [LARGE SCALE GENOMIC DNA]</scope>
    <source>
        <strain evidence="4 5">C5-26</strain>
    </source>
</reference>
<proteinExistence type="predicted"/>
<organism evidence="4 5">
    <name type="scientific">Leekyejoonella antrihumi</name>
    <dbReference type="NCBI Taxonomy" id="1660198"/>
    <lineage>
        <taxon>Bacteria</taxon>
        <taxon>Bacillati</taxon>
        <taxon>Actinomycetota</taxon>
        <taxon>Actinomycetes</taxon>
        <taxon>Micrococcales</taxon>
        <taxon>Dermacoccaceae</taxon>
        <taxon>Leekyejoonella</taxon>
    </lineage>
</organism>
<feature type="domain" description="HTH tetR-type" evidence="3">
    <location>
        <begin position="4"/>
        <end position="64"/>
    </location>
</feature>
<dbReference type="Gene3D" id="1.10.357.10">
    <property type="entry name" value="Tetracycline Repressor, domain 2"/>
    <property type="match status" value="1"/>
</dbReference>
<evidence type="ECO:0000259" key="3">
    <source>
        <dbReference type="PROSITE" id="PS50977"/>
    </source>
</evidence>
<dbReference type="InterPro" id="IPR009057">
    <property type="entry name" value="Homeodomain-like_sf"/>
</dbReference>
<dbReference type="EMBL" id="VCQV01000030">
    <property type="protein sequence ID" value="TWP34215.1"/>
    <property type="molecule type" value="Genomic_DNA"/>
</dbReference>
<name>A0A563DVJ6_9MICO</name>
<keyword evidence="5" id="KW-1185">Reference proteome</keyword>
<dbReference type="GO" id="GO:0000976">
    <property type="term" value="F:transcription cis-regulatory region binding"/>
    <property type="evidence" value="ECO:0007669"/>
    <property type="project" value="TreeGrafter"/>
</dbReference>
<dbReference type="PANTHER" id="PTHR30055">
    <property type="entry name" value="HTH-TYPE TRANSCRIPTIONAL REGULATOR RUTR"/>
    <property type="match status" value="1"/>
</dbReference>
<dbReference type="RefSeq" id="WP_146319150.1">
    <property type="nucleotide sequence ID" value="NZ_VCQV01000030.1"/>
</dbReference>
<dbReference type="InterPro" id="IPR036271">
    <property type="entry name" value="Tet_transcr_reg_TetR-rel_C_sf"/>
</dbReference>
<evidence type="ECO:0000313" key="5">
    <source>
        <dbReference type="Proteomes" id="UP000320244"/>
    </source>
</evidence>
<dbReference type="SUPFAM" id="SSF48498">
    <property type="entry name" value="Tetracyclin repressor-like, C-terminal domain"/>
    <property type="match status" value="1"/>
</dbReference>
<dbReference type="Pfam" id="PF17932">
    <property type="entry name" value="TetR_C_24"/>
    <property type="match status" value="1"/>
</dbReference>
<protein>
    <submittedName>
        <fullName evidence="4">TetR/AcrR family transcriptional regulator</fullName>
    </submittedName>
</protein>
<accession>A0A563DVJ6</accession>
<evidence type="ECO:0000313" key="4">
    <source>
        <dbReference type="EMBL" id="TWP34215.1"/>
    </source>
</evidence>
<comment type="caution">
    <text evidence="4">The sequence shown here is derived from an EMBL/GenBank/DDBJ whole genome shotgun (WGS) entry which is preliminary data.</text>
</comment>
<dbReference type="PANTHER" id="PTHR30055:SF200">
    <property type="entry name" value="HTH-TYPE TRANSCRIPTIONAL REPRESSOR BDCR"/>
    <property type="match status" value="1"/>
</dbReference>
<reference evidence="4 5" key="1">
    <citation type="submission" date="2019-05" db="EMBL/GenBank/DDBJ databases">
        <authorList>
            <person name="Lee S.D."/>
        </authorList>
    </citation>
    <scope>NUCLEOTIDE SEQUENCE [LARGE SCALE GENOMIC DNA]</scope>
    <source>
        <strain evidence="4 5">C5-26</strain>
    </source>
</reference>
<keyword evidence="1 2" id="KW-0238">DNA-binding</keyword>
<evidence type="ECO:0000256" key="2">
    <source>
        <dbReference type="PROSITE-ProRule" id="PRU00335"/>
    </source>
</evidence>
<feature type="DNA-binding region" description="H-T-H motif" evidence="2">
    <location>
        <begin position="27"/>
        <end position="46"/>
    </location>
</feature>
<dbReference type="InterPro" id="IPR001647">
    <property type="entry name" value="HTH_TetR"/>
</dbReference>
<dbReference type="SUPFAM" id="SSF46689">
    <property type="entry name" value="Homeodomain-like"/>
    <property type="match status" value="1"/>
</dbReference>
<gene>
    <name evidence="4" type="ORF">FGL98_18310</name>
</gene>
<dbReference type="PRINTS" id="PR00455">
    <property type="entry name" value="HTHTETR"/>
</dbReference>
<dbReference type="GO" id="GO:0003700">
    <property type="term" value="F:DNA-binding transcription factor activity"/>
    <property type="evidence" value="ECO:0007669"/>
    <property type="project" value="TreeGrafter"/>
</dbReference>
<evidence type="ECO:0000256" key="1">
    <source>
        <dbReference type="ARBA" id="ARBA00023125"/>
    </source>
</evidence>
<sequence length="192" mass="21304">MGDSPAAERVLRAAVSAFAELGFHGASTREIAARAGMSPAAVYTHFRSKEDLLFGISLDSHEQVLAALHRAAAQGVTPPERMSSIMYEFTLFHARGRAGAWVANNEIAILTAEHARQIKALRRQMMEVVRSVIEAGLRTQDFHTSDPSMTCTALMTLSMNVERWYREDGRWSPEDIATHYRDLALRMLGVTS</sequence>
<dbReference type="Proteomes" id="UP000320244">
    <property type="component" value="Unassembled WGS sequence"/>
</dbReference>
<dbReference type="InterPro" id="IPR050109">
    <property type="entry name" value="HTH-type_TetR-like_transc_reg"/>
</dbReference>
<dbReference type="OrthoDB" id="3190535at2"/>
<dbReference type="PROSITE" id="PS50977">
    <property type="entry name" value="HTH_TETR_2"/>
    <property type="match status" value="1"/>
</dbReference>